<dbReference type="GO" id="GO:0005634">
    <property type="term" value="C:nucleus"/>
    <property type="evidence" value="ECO:0007669"/>
    <property type="project" value="UniProtKB-SubCell"/>
</dbReference>
<evidence type="ECO:0000313" key="4">
    <source>
        <dbReference type="EMBL" id="CAF4811281.1"/>
    </source>
</evidence>
<feature type="region of interest" description="Disordered" evidence="2">
    <location>
        <begin position="1"/>
        <end position="28"/>
    </location>
</feature>
<evidence type="ECO:0000313" key="5">
    <source>
        <dbReference type="Proteomes" id="UP000663848"/>
    </source>
</evidence>
<dbReference type="PROSITE" id="PS50030">
    <property type="entry name" value="UBA"/>
    <property type="match status" value="1"/>
</dbReference>
<comment type="caution">
    <text evidence="4">The sequence shown here is derived from an EMBL/GenBank/DDBJ whole genome shotgun (WGS) entry which is preliminary data.</text>
</comment>
<keyword evidence="1" id="KW-0963">Cytoplasm</keyword>
<gene>
    <name evidence="4" type="ORF">QYT958_LOCUS24485</name>
</gene>
<organism evidence="4 5">
    <name type="scientific">Rotaria socialis</name>
    <dbReference type="NCBI Taxonomy" id="392032"/>
    <lineage>
        <taxon>Eukaryota</taxon>
        <taxon>Metazoa</taxon>
        <taxon>Spiralia</taxon>
        <taxon>Gnathifera</taxon>
        <taxon>Rotifera</taxon>
        <taxon>Eurotatoria</taxon>
        <taxon>Bdelloidea</taxon>
        <taxon>Philodinida</taxon>
        <taxon>Philodinidae</taxon>
        <taxon>Rotaria</taxon>
    </lineage>
</organism>
<dbReference type="EMBL" id="CAJOBR010005234">
    <property type="protein sequence ID" value="CAF4811281.1"/>
    <property type="molecule type" value="Genomic_DNA"/>
</dbReference>
<dbReference type="SUPFAM" id="SSF101238">
    <property type="entry name" value="XPC-binding domain"/>
    <property type="match status" value="1"/>
</dbReference>
<dbReference type="GO" id="GO:0006289">
    <property type="term" value="P:nucleotide-excision repair"/>
    <property type="evidence" value="ECO:0007669"/>
    <property type="project" value="UniProtKB-UniRule"/>
</dbReference>
<keyword evidence="1" id="KW-0539">Nucleus</keyword>
<name>A0A821PP28_9BILA</name>
<dbReference type="AlphaFoldDB" id="A0A821PP28"/>
<dbReference type="InterPro" id="IPR009060">
    <property type="entry name" value="UBA-like_sf"/>
</dbReference>
<dbReference type="PRINTS" id="PR01839">
    <property type="entry name" value="RAD23PROTEIN"/>
</dbReference>
<proteinExistence type="inferred from homology"/>
<evidence type="ECO:0000256" key="2">
    <source>
        <dbReference type="SAM" id="MobiDB-lite"/>
    </source>
</evidence>
<dbReference type="GO" id="GO:0043130">
    <property type="term" value="F:ubiquitin binding"/>
    <property type="evidence" value="ECO:0007669"/>
    <property type="project" value="UniProtKB-UniRule"/>
</dbReference>
<dbReference type="Gene3D" id="1.10.8.10">
    <property type="entry name" value="DNA helicase RuvA subunit, C-terminal domain"/>
    <property type="match status" value="1"/>
</dbReference>
<dbReference type="GO" id="GO:0043161">
    <property type="term" value="P:proteasome-mediated ubiquitin-dependent protein catabolic process"/>
    <property type="evidence" value="ECO:0007669"/>
    <property type="project" value="UniProtKB-UniRule"/>
</dbReference>
<protein>
    <recommendedName>
        <fullName evidence="1">UV excision repair protein RAD23</fullName>
    </recommendedName>
</protein>
<dbReference type="SUPFAM" id="SSF46934">
    <property type="entry name" value="UBA-like"/>
    <property type="match status" value="1"/>
</dbReference>
<dbReference type="Proteomes" id="UP000663848">
    <property type="component" value="Unassembled WGS sequence"/>
</dbReference>
<comment type="function">
    <text evidence="1">Multiubiquitin chain receptor involved in modulation of proteasomal degradation. Involved in nucleotide excision repair.</text>
</comment>
<dbReference type="InterPro" id="IPR004806">
    <property type="entry name" value="Rad23"/>
</dbReference>
<feature type="domain" description="UBA" evidence="3">
    <location>
        <begin position="115"/>
        <end position="156"/>
    </location>
</feature>
<comment type="similarity">
    <text evidence="1">Belongs to the RAD23 family.</text>
</comment>
<sequence length="158" mass="17666">VVAQVPIQPQPTDIPIDKPKLPNPNPNETQNVGGMPMNLKEMNQMLQQSPEQPQIIKAALETAQPDIARLIKTNPQTFLDLVKQATDNANSPLSADDAPNTGPNQNRSTITVELSLEEQQIINQMQEMGFDRNRAIEAFLLCERNVDYAINYLFNTQD</sequence>
<accession>A0A821PP28</accession>
<dbReference type="GO" id="GO:0005737">
    <property type="term" value="C:cytoplasm"/>
    <property type="evidence" value="ECO:0007669"/>
    <property type="project" value="UniProtKB-SubCell"/>
</dbReference>
<feature type="compositionally biased region" description="Low complexity" evidence="2">
    <location>
        <begin position="1"/>
        <end position="14"/>
    </location>
</feature>
<evidence type="ECO:0000259" key="3">
    <source>
        <dbReference type="PROSITE" id="PS50030"/>
    </source>
</evidence>
<evidence type="ECO:0000256" key="1">
    <source>
        <dbReference type="RuleBase" id="RU367049"/>
    </source>
</evidence>
<dbReference type="InterPro" id="IPR036353">
    <property type="entry name" value="XPC-bd_sf"/>
</dbReference>
<dbReference type="SMART" id="SM00165">
    <property type="entry name" value="UBA"/>
    <property type="match status" value="1"/>
</dbReference>
<dbReference type="GO" id="GO:0031593">
    <property type="term" value="F:polyubiquitin modification-dependent protein binding"/>
    <property type="evidence" value="ECO:0007669"/>
    <property type="project" value="UniProtKB-UniRule"/>
</dbReference>
<comment type="subcellular location">
    <subcellularLocation>
        <location evidence="1">Nucleus</location>
    </subcellularLocation>
    <subcellularLocation>
        <location evidence="1">Cytoplasm</location>
    </subcellularLocation>
</comment>
<reference evidence="4" key="1">
    <citation type="submission" date="2021-02" db="EMBL/GenBank/DDBJ databases">
        <authorList>
            <person name="Nowell W R."/>
        </authorList>
    </citation>
    <scope>NUCLEOTIDE SEQUENCE</scope>
</reference>
<keyword evidence="1" id="KW-0227">DNA damage</keyword>
<dbReference type="GO" id="GO:0003684">
    <property type="term" value="F:damaged DNA binding"/>
    <property type="evidence" value="ECO:0007669"/>
    <property type="project" value="UniProtKB-UniRule"/>
</dbReference>
<keyword evidence="1" id="KW-0234">DNA repair</keyword>
<dbReference type="CDD" id="cd14281">
    <property type="entry name" value="UBA2_Rad23_like"/>
    <property type="match status" value="1"/>
</dbReference>
<dbReference type="Pfam" id="PF00627">
    <property type="entry name" value="UBA"/>
    <property type="match status" value="1"/>
</dbReference>
<dbReference type="InterPro" id="IPR015940">
    <property type="entry name" value="UBA"/>
</dbReference>
<feature type="non-terminal residue" evidence="4">
    <location>
        <position position="1"/>
    </location>
</feature>